<dbReference type="AlphaFoldDB" id="A0AAW1BBF9"/>
<name>A0AAW1BBF9_CROAD</name>
<feature type="transmembrane region" description="Helical" evidence="2">
    <location>
        <begin position="93"/>
        <end position="114"/>
    </location>
</feature>
<evidence type="ECO:0000256" key="1">
    <source>
        <dbReference type="SAM" id="MobiDB-lite"/>
    </source>
</evidence>
<dbReference type="EMBL" id="JAOTOJ010000007">
    <property type="protein sequence ID" value="KAK9399248.1"/>
    <property type="molecule type" value="Genomic_DNA"/>
</dbReference>
<keyword evidence="2" id="KW-0472">Membrane</keyword>
<organism evidence="3 4">
    <name type="scientific">Crotalus adamanteus</name>
    <name type="common">Eastern diamondback rattlesnake</name>
    <dbReference type="NCBI Taxonomy" id="8729"/>
    <lineage>
        <taxon>Eukaryota</taxon>
        <taxon>Metazoa</taxon>
        <taxon>Chordata</taxon>
        <taxon>Craniata</taxon>
        <taxon>Vertebrata</taxon>
        <taxon>Euteleostomi</taxon>
        <taxon>Lepidosauria</taxon>
        <taxon>Squamata</taxon>
        <taxon>Bifurcata</taxon>
        <taxon>Unidentata</taxon>
        <taxon>Episquamata</taxon>
        <taxon>Toxicofera</taxon>
        <taxon>Serpentes</taxon>
        <taxon>Colubroidea</taxon>
        <taxon>Viperidae</taxon>
        <taxon>Crotalinae</taxon>
        <taxon>Crotalus</taxon>
    </lineage>
</organism>
<dbReference type="PANTHER" id="PTHR44444">
    <property type="entry name" value="PROTEIN SEL-1 HOMOLOG 3"/>
    <property type="match status" value="1"/>
</dbReference>
<dbReference type="Proteomes" id="UP001474421">
    <property type="component" value="Unassembled WGS sequence"/>
</dbReference>
<dbReference type="InterPro" id="IPR042756">
    <property type="entry name" value="Sel-1L3"/>
</dbReference>
<dbReference type="PANTHER" id="PTHR44444:SF1">
    <property type="entry name" value="PROTEIN SEL-1 HOMOLOG 3"/>
    <property type="match status" value="1"/>
</dbReference>
<keyword evidence="4" id="KW-1185">Reference proteome</keyword>
<evidence type="ECO:0000313" key="4">
    <source>
        <dbReference type="Proteomes" id="UP001474421"/>
    </source>
</evidence>
<feature type="compositionally biased region" description="Polar residues" evidence="1">
    <location>
        <begin position="162"/>
        <end position="171"/>
    </location>
</feature>
<accession>A0AAW1BBF9</accession>
<sequence>MSAHMYAQAALKDDAQGFFNLALLLEEGYSIPSYILDRLKIDSSVHSRNMSLREELYERCWNYSNQDSVSPCTLALLYLRLRILSDDILHSDLIYYLGCLSPYLLVTFVLWRFWCLSAIPHLDSSAVAEGGPLPMDEDPNQSSRPAERGAPPDPNGLEGDSLNPQRSHSGS</sequence>
<gene>
    <name evidence="3" type="ORF">NXF25_014217</name>
</gene>
<keyword evidence="2" id="KW-1133">Transmembrane helix</keyword>
<protein>
    <submittedName>
        <fullName evidence="3">Protein sel-1 3-like</fullName>
    </submittedName>
</protein>
<feature type="region of interest" description="Disordered" evidence="1">
    <location>
        <begin position="128"/>
        <end position="171"/>
    </location>
</feature>
<proteinExistence type="predicted"/>
<evidence type="ECO:0000313" key="3">
    <source>
        <dbReference type="EMBL" id="KAK9399248.1"/>
    </source>
</evidence>
<evidence type="ECO:0000256" key="2">
    <source>
        <dbReference type="SAM" id="Phobius"/>
    </source>
</evidence>
<keyword evidence="2" id="KW-0812">Transmembrane</keyword>
<comment type="caution">
    <text evidence="3">The sequence shown here is derived from an EMBL/GenBank/DDBJ whole genome shotgun (WGS) entry which is preliminary data.</text>
</comment>
<reference evidence="3 4" key="1">
    <citation type="journal article" date="2024" name="Proc. Natl. Acad. Sci. U.S.A.">
        <title>The genetic regulatory architecture and epigenomic basis for age-related changes in rattlesnake venom.</title>
        <authorList>
            <person name="Hogan M.P."/>
            <person name="Holding M.L."/>
            <person name="Nystrom G.S."/>
            <person name="Colston T.J."/>
            <person name="Bartlett D.A."/>
            <person name="Mason A.J."/>
            <person name="Ellsworth S.A."/>
            <person name="Rautsaw R.M."/>
            <person name="Lawrence K.C."/>
            <person name="Strickland J.L."/>
            <person name="He B."/>
            <person name="Fraser P."/>
            <person name="Margres M.J."/>
            <person name="Gilbert D.M."/>
            <person name="Gibbs H.L."/>
            <person name="Parkinson C.L."/>
            <person name="Rokyta D.R."/>
        </authorList>
    </citation>
    <scope>NUCLEOTIDE SEQUENCE [LARGE SCALE GENOMIC DNA]</scope>
    <source>
        <strain evidence="3">DRR0105</strain>
    </source>
</reference>